<proteinExistence type="inferred from homology"/>
<dbReference type="OrthoDB" id="9794954at2"/>
<dbReference type="GO" id="GO:0030976">
    <property type="term" value="F:thiamine pyrophosphate binding"/>
    <property type="evidence" value="ECO:0007669"/>
    <property type="project" value="InterPro"/>
</dbReference>
<feature type="binding site" evidence="12">
    <location>
        <position position="816"/>
    </location>
    <ligand>
        <name>[4Fe-4S] cluster</name>
        <dbReference type="ChEBI" id="CHEBI:49883"/>
        <label>3</label>
    </ligand>
</feature>
<dbReference type="PROSITE" id="PS51379">
    <property type="entry name" value="4FE4S_FER_2"/>
    <property type="match status" value="2"/>
</dbReference>
<sequence length="1172" mass="128759">MRKMKTMDGNTAAAHVAYAFTDVTAIYPITPSSPMAESVDEWSAQGRKNIFGQPVKVMEMQSEGGAAGAVHGSLQAGALTTTFTASQGLLLMIPNMYKMAGELLPAVFHVSARALATSSLSIFGDHQDVMAARQTGFAMLAEGSVQEIMDLSAISHLVAIKSRIPFLNFFDGFRTSHEVQKIEVLEYDELAKLLDMDAVDAFRKRALNPNNPVTRGTAQNPDIYFQERETVNKFYDAIPELVESHMEEITKLTGREYHCFDYYGAPDAERVIIAMGSVTEVIEETIDYLNATGEKVGLIKVRLFRPFSMERLIKAIPSTVKKIAVLDRTKEPGAPGEPLFLDVKNTFYGRANFPVIVGGRYGLGSKDTTPTHIASVYENLNKETPKDGFTIGIIDDVTNTSLESLKADIDTTPKGTKACKFWGLGSDGTVGANKSAIKIIGDHTDMYAQGYFSYDSKKSGGVTVSHLRFGKTPIKSPYLINKADFIACHNQAYVYKYFVLEGLKKGGTFFLNTIWTPEELDTHLPAEYKRYIAENDIHVYTLNAVKIAQEIGLGGRINMIMQSAFFKLANIIPVEDAVKYLKEAVIKSYGKKGQKVIDMNNAAIDKGIESIIKIDVPSSWKNAKSEEAKIQKEVPAFIEKIVYPMNRLEGDSLPVSTFVGMEDGTFESGTSAFEKRGIAINVPEWQIDKCIQCNQCAYVCPHAVIRPFLLNEEETKNAPEGFETKKAVGGKTFEGLNFKIQISPLDCTGCGNCAQVCPAPEKALIMKPIDEQLHQTENWDYAMTLSPKDNPMTKSTVKGSQFEQPLLEFSGACAGCGETPYAKLVTQLFGDRMMIANATGCSSIWAASAPATAYTTNHNGHGPSWANSLFEDNAEFGMGMFLGVKAMREKLASTVKALIEENISENTKSILKDWLENIDNGEGTRDRADRVIAAVSSEKQNNLTKDIISNEDYLVKRSHWIFGGDGWAYDIGFGGVDHVLASGENVNILVFDTEVYSNTGGQSSKATPTAAIAKFAASGKRTKKKDLGMIAMTYGYVYVAQISMGADKNQTLKAIAEAEAYDGPSLIIAYAPCINHGIKAGMGNSQLESKLAVDSGYWALYRYNPTLRGGEKNAFSLDSKEPKMPFRDFLLGEVRYASLQKAYPDFAEELFAKTEQDAKERLDGYKKLANQQ</sequence>
<evidence type="ECO:0000256" key="7">
    <source>
        <dbReference type="ARBA" id="ARBA00023004"/>
    </source>
</evidence>
<dbReference type="FunFam" id="3.40.50.970:FF:000012">
    <property type="entry name" value="Pyruvate:ferredoxin (Flavodoxin) oxidoreductase"/>
    <property type="match status" value="1"/>
</dbReference>
<dbReference type="GO" id="GO:0022900">
    <property type="term" value="P:electron transport chain"/>
    <property type="evidence" value="ECO:0007669"/>
    <property type="project" value="InterPro"/>
</dbReference>
<dbReference type="SMART" id="SM00890">
    <property type="entry name" value="EKR"/>
    <property type="match status" value="1"/>
</dbReference>
<dbReference type="InterPro" id="IPR019752">
    <property type="entry name" value="Pyrv/ketoisovalerate_OxRed_cat"/>
</dbReference>
<dbReference type="PROSITE" id="PS00198">
    <property type="entry name" value="4FE4S_FER_1"/>
    <property type="match status" value="1"/>
</dbReference>
<feature type="binding site" evidence="12">
    <location>
        <position position="753"/>
    </location>
    <ligand>
        <name>[4Fe-4S] cluster</name>
        <dbReference type="ChEBI" id="CHEBI:49883"/>
        <label>2</label>
    </ligand>
</feature>
<dbReference type="CDD" id="cd03377">
    <property type="entry name" value="TPP_PFOR_PNO"/>
    <property type="match status" value="1"/>
</dbReference>
<dbReference type="FunFam" id="3.40.50.970:FF:000041">
    <property type="entry name" value="Pyruvate:ferredoxin (Flavodoxin) oxidoreductase"/>
    <property type="match status" value="1"/>
</dbReference>
<feature type="binding site" evidence="10">
    <location>
        <position position="818"/>
    </location>
    <ligand>
        <name>thiamine diphosphate</name>
        <dbReference type="ChEBI" id="CHEBI:58937"/>
    </ligand>
</feature>
<dbReference type="Pfam" id="PF01855">
    <property type="entry name" value="POR_N"/>
    <property type="match status" value="1"/>
</dbReference>
<evidence type="ECO:0000256" key="4">
    <source>
        <dbReference type="ARBA" id="ARBA00022723"/>
    </source>
</evidence>
<feature type="binding site" evidence="12">
    <location>
        <position position="693"/>
    </location>
    <ligand>
        <name>[4Fe-4S] cluster</name>
        <dbReference type="ChEBI" id="CHEBI:49883"/>
        <label>1</label>
    </ligand>
</feature>
<feature type="domain" description="4Fe-4S ferredoxin-type" evidence="13">
    <location>
        <begin position="681"/>
        <end position="710"/>
    </location>
</feature>
<keyword evidence="3 12" id="KW-0004">4Fe-4S</keyword>
<keyword evidence="6 9" id="KW-0560">Oxidoreductase</keyword>
<dbReference type="SUPFAM" id="SSF52518">
    <property type="entry name" value="Thiamin diphosphate-binding fold (THDP-binding)"/>
    <property type="match status" value="2"/>
</dbReference>
<dbReference type="InterPro" id="IPR033412">
    <property type="entry name" value="PFOR_II"/>
</dbReference>
<feature type="binding site" evidence="12">
    <location>
        <position position="750"/>
    </location>
    <ligand>
        <name>[4Fe-4S] cluster</name>
        <dbReference type="ChEBI" id="CHEBI:49883"/>
        <label>2</label>
    </ligand>
</feature>
<dbReference type="PANTHER" id="PTHR32154">
    <property type="entry name" value="PYRUVATE-FLAVODOXIN OXIDOREDUCTASE-RELATED"/>
    <property type="match status" value="1"/>
</dbReference>
<feature type="binding site" evidence="12">
    <location>
        <position position="690"/>
    </location>
    <ligand>
        <name>[4Fe-4S] cluster</name>
        <dbReference type="ChEBI" id="CHEBI:49883"/>
        <label>1</label>
    </ligand>
</feature>
<dbReference type="InterPro" id="IPR050722">
    <property type="entry name" value="Pyruvate:ferred/Flavod_OxRd"/>
</dbReference>
<dbReference type="Gene3D" id="3.40.920.10">
    <property type="entry name" value="Pyruvate-ferredoxin oxidoreductase, PFOR, domain III"/>
    <property type="match status" value="1"/>
</dbReference>
<reference evidence="14 15" key="1">
    <citation type="submission" date="2018-02" db="EMBL/GenBank/DDBJ databases">
        <title>Genomic Encyclopedia of Archaeal and Bacterial Type Strains, Phase II (KMG-II): from individual species to whole genera.</title>
        <authorList>
            <person name="Goeker M."/>
        </authorList>
    </citation>
    <scope>NUCLEOTIDE SEQUENCE [LARGE SCALE GENOMIC DNA]</scope>
    <source>
        <strain evidence="14 15">DSM 15099</strain>
    </source>
</reference>
<dbReference type="AlphaFoldDB" id="A0A2S6G0Q8"/>
<keyword evidence="2 9" id="KW-0813">Transport</keyword>
<dbReference type="GO" id="GO:0005506">
    <property type="term" value="F:iron ion binding"/>
    <property type="evidence" value="ECO:0007669"/>
    <property type="project" value="InterPro"/>
</dbReference>
<dbReference type="InterPro" id="IPR011766">
    <property type="entry name" value="TPP_enzyme_TPP-bd"/>
</dbReference>
<comment type="catalytic activity">
    <reaction evidence="9">
        <text>2 oxidized [2Fe-2S]-[ferredoxin] + pyruvate + CoA = 2 reduced [2Fe-2S]-[ferredoxin] + acetyl-CoA + CO2 + H(+)</text>
        <dbReference type="Rhea" id="RHEA:12765"/>
        <dbReference type="Rhea" id="RHEA-COMP:10000"/>
        <dbReference type="Rhea" id="RHEA-COMP:10001"/>
        <dbReference type="ChEBI" id="CHEBI:15361"/>
        <dbReference type="ChEBI" id="CHEBI:15378"/>
        <dbReference type="ChEBI" id="CHEBI:16526"/>
        <dbReference type="ChEBI" id="CHEBI:33737"/>
        <dbReference type="ChEBI" id="CHEBI:33738"/>
        <dbReference type="ChEBI" id="CHEBI:57287"/>
        <dbReference type="ChEBI" id="CHEBI:57288"/>
        <dbReference type="EC" id="1.2.7.1"/>
    </reaction>
</comment>
<feature type="binding site" evidence="10">
    <location>
        <position position="63"/>
    </location>
    <ligand>
        <name>thiamine diphosphate</name>
        <dbReference type="ChEBI" id="CHEBI:58937"/>
    </ligand>
</feature>
<feature type="binding site" evidence="12">
    <location>
        <position position="757"/>
    </location>
    <ligand>
        <name>[4Fe-4S] cluster</name>
        <dbReference type="ChEBI" id="CHEBI:49883"/>
        <label>1</label>
    </ligand>
</feature>
<evidence type="ECO:0000256" key="9">
    <source>
        <dbReference type="PIRNR" id="PIRNR000159"/>
    </source>
</evidence>
<feature type="binding site" evidence="10">
    <location>
        <begin position="964"/>
        <end position="967"/>
    </location>
    <ligand>
        <name>thiamine diphosphate</name>
        <dbReference type="ChEBI" id="CHEBI:58937"/>
    </ligand>
</feature>
<evidence type="ECO:0000256" key="11">
    <source>
        <dbReference type="PIRSR" id="PIRSR000159-2"/>
    </source>
</evidence>
<dbReference type="EMBL" id="PTIS01000001">
    <property type="protein sequence ID" value="PPK49466.1"/>
    <property type="molecule type" value="Genomic_DNA"/>
</dbReference>
<dbReference type="GO" id="GO:0006979">
    <property type="term" value="P:response to oxidative stress"/>
    <property type="evidence" value="ECO:0007669"/>
    <property type="project" value="TreeGrafter"/>
</dbReference>
<dbReference type="Pfam" id="PF17147">
    <property type="entry name" value="PFOR_II"/>
    <property type="match status" value="1"/>
</dbReference>
<evidence type="ECO:0000256" key="8">
    <source>
        <dbReference type="ARBA" id="ARBA00023014"/>
    </source>
</evidence>
<comment type="similarity">
    <text evidence="1 9">Belongs to the pyruvate:ferredoxin/flavodoxin oxidoreductase family.</text>
</comment>
<dbReference type="SUPFAM" id="SSF54862">
    <property type="entry name" value="4Fe-4S ferredoxins"/>
    <property type="match status" value="1"/>
</dbReference>
<dbReference type="FunFam" id="3.40.920.10:FF:000001">
    <property type="entry name" value="Pyruvate:ferredoxin (Flavodoxin) oxidoreductase"/>
    <property type="match status" value="1"/>
</dbReference>
<dbReference type="InterPro" id="IPR017896">
    <property type="entry name" value="4Fe4S_Fe-S-bd"/>
</dbReference>
<dbReference type="Gene3D" id="3.30.70.20">
    <property type="match status" value="1"/>
</dbReference>
<dbReference type="SUPFAM" id="SSF53323">
    <property type="entry name" value="Pyruvate-ferredoxin oxidoreductase, PFOR, domain III"/>
    <property type="match status" value="1"/>
</dbReference>
<feature type="site" description="Important for catalytic activity" evidence="11">
    <location>
        <position position="998"/>
    </location>
</feature>
<keyword evidence="5 9" id="KW-0249">Electron transport</keyword>
<keyword evidence="8 12" id="KW-0411">Iron-sulfur</keyword>
<evidence type="ECO:0000256" key="1">
    <source>
        <dbReference type="ARBA" id="ARBA00009032"/>
    </source>
</evidence>
<dbReference type="NCBIfam" id="TIGR02176">
    <property type="entry name" value="pyruv_ox_red"/>
    <property type="match status" value="1"/>
</dbReference>
<dbReference type="PANTHER" id="PTHR32154:SF0">
    <property type="entry name" value="PYRUVATE-FLAVODOXIN OXIDOREDUCTASE-RELATED"/>
    <property type="match status" value="1"/>
</dbReference>
<feature type="binding site" evidence="10">
    <location>
        <begin position="993"/>
        <end position="998"/>
    </location>
    <ligand>
        <name>thiamine diphosphate</name>
        <dbReference type="ChEBI" id="CHEBI:58937"/>
    </ligand>
</feature>
<feature type="site" description="Important for catalytic activity" evidence="11">
    <location>
        <position position="30"/>
    </location>
</feature>
<dbReference type="InterPro" id="IPR002880">
    <property type="entry name" value="Pyrv_Fd/Flavodoxin_OxRdtase_N"/>
</dbReference>
<name>A0A2S6G0Q8_9CLOT</name>
<feature type="binding site" evidence="10">
    <location>
        <position position="30"/>
    </location>
    <ligand>
        <name>pyruvate</name>
        <dbReference type="ChEBI" id="CHEBI:15361"/>
    </ligand>
</feature>
<dbReference type="InterPro" id="IPR009014">
    <property type="entry name" value="Transketo_C/PFOR_II"/>
</dbReference>
<evidence type="ECO:0000256" key="6">
    <source>
        <dbReference type="ARBA" id="ARBA00023002"/>
    </source>
</evidence>
<evidence type="ECO:0000256" key="5">
    <source>
        <dbReference type="ARBA" id="ARBA00022982"/>
    </source>
</evidence>
<dbReference type="InterPro" id="IPR017900">
    <property type="entry name" value="4Fe4S_Fe_S_CS"/>
</dbReference>
<dbReference type="Pfam" id="PF02775">
    <property type="entry name" value="TPP_enzyme_C"/>
    <property type="match status" value="1"/>
</dbReference>
<feature type="binding site" evidence="10">
    <location>
        <position position="113"/>
    </location>
    <ligand>
        <name>pyruvate</name>
        <dbReference type="ChEBI" id="CHEBI:15361"/>
    </ligand>
</feature>
<dbReference type="GO" id="GO:0019164">
    <property type="term" value="F:pyruvate synthase activity"/>
    <property type="evidence" value="ECO:0007669"/>
    <property type="project" value="UniProtKB-EC"/>
</dbReference>
<feature type="binding site" evidence="12">
    <location>
        <position position="696"/>
    </location>
    <ligand>
        <name>[4Fe-4S] cluster</name>
        <dbReference type="ChEBI" id="CHEBI:49883"/>
        <label>1</label>
    </ligand>
</feature>
<feature type="binding site" evidence="12">
    <location>
        <position position="1073"/>
    </location>
    <ligand>
        <name>[4Fe-4S] cluster</name>
        <dbReference type="ChEBI" id="CHEBI:49883"/>
        <label>3</label>
    </ligand>
</feature>
<dbReference type="Proteomes" id="UP000239863">
    <property type="component" value="Unassembled WGS sequence"/>
</dbReference>
<dbReference type="GO" id="GO:0051539">
    <property type="term" value="F:4 iron, 4 sulfur cluster binding"/>
    <property type="evidence" value="ECO:0007669"/>
    <property type="project" value="UniProtKB-KW"/>
</dbReference>
<feature type="domain" description="4Fe-4S ferredoxin-type" evidence="13">
    <location>
        <begin position="738"/>
        <end position="769"/>
    </location>
</feature>
<dbReference type="STRING" id="37659.GCA_000703125_02831"/>
<feature type="binding site" evidence="12">
    <location>
        <position position="700"/>
    </location>
    <ligand>
        <name>[4Fe-4S] cluster</name>
        <dbReference type="ChEBI" id="CHEBI:49883"/>
        <label>2</label>
    </ligand>
</feature>
<feature type="binding site" evidence="12">
    <location>
        <position position="841"/>
    </location>
    <ligand>
        <name>[4Fe-4S] cluster</name>
        <dbReference type="ChEBI" id="CHEBI:49883"/>
        <label>3</label>
    </ligand>
</feature>
<feature type="binding site" evidence="10">
    <location>
        <position position="841"/>
    </location>
    <ligand>
        <name>thiamine diphosphate</name>
        <dbReference type="ChEBI" id="CHEBI:58937"/>
    </ligand>
</feature>
<evidence type="ECO:0000313" key="14">
    <source>
        <dbReference type="EMBL" id="PPK49466.1"/>
    </source>
</evidence>
<keyword evidence="4 12" id="KW-0479">Metal-binding</keyword>
<dbReference type="Gene3D" id="3.40.50.970">
    <property type="match status" value="2"/>
</dbReference>
<protein>
    <recommendedName>
        <fullName evidence="9">Pyruvate:ferredoxin oxidoreductase</fullName>
        <ecNumber evidence="9">1.2.7.1</ecNumber>
    </recommendedName>
    <alternativeName>
        <fullName evidence="9">Pyruvate synthase</fullName>
    </alternativeName>
</protein>
<feature type="binding site" evidence="12">
    <location>
        <position position="747"/>
    </location>
    <ligand>
        <name>[4Fe-4S] cluster</name>
        <dbReference type="ChEBI" id="CHEBI:49883"/>
        <label>2</label>
    </ligand>
</feature>
<keyword evidence="14" id="KW-0670">Pyruvate</keyword>
<dbReference type="CDD" id="cd07034">
    <property type="entry name" value="TPP_PYR_PFOR_IOR-alpha_like"/>
    <property type="match status" value="1"/>
</dbReference>
<feature type="site" description="Important for catalytic activity" evidence="11">
    <location>
        <position position="63"/>
    </location>
</feature>
<dbReference type="InterPro" id="IPR011895">
    <property type="entry name" value="Pyrv_flavodox_OxRed"/>
</dbReference>
<dbReference type="Gene3D" id="3.40.50.920">
    <property type="match status" value="1"/>
</dbReference>
<comment type="cofactor">
    <cofactor evidence="12">
        <name>[4Fe-4S] cluster</name>
        <dbReference type="ChEBI" id="CHEBI:49883"/>
    </cofactor>
    <text evidence="12">Binds 3 [4Fe-4S] clusters per subunit.</text>
</comment>
<dbReference type="Pfam" id="PF01558">
    <property type="entry name" value="POR"/>
    <property type="match status" value="1"/>
</dbReference>
<dbReference type="FunFam" id="3.30.70.20:FF:000022">
    <property type="entry name" value="Pyruvate:ferredoxin (Flavodoxin) oxidoreductase"/>
    <property type="match status" value="1"/>
</dbReference>
<evidence type="ECO:0000256" key="3">
    <source>
        <dbReference type="ARBA" id="ARBA00022485"/>
    </source>
</evidence>
<evidence type="ECO:0000256" key="12">
    <source>
        <dbReference type="PIRSR" id="PIRSR000159-50"/>
    </source>
</evidence>
<gene>
    <name evidence="14" type="ORF">BD821_101127</name>
</gene>
<evidence type="ECO:0000259" key="13">
    <source>
        <dbReference type="PROSITE" id="PS51379"/>
    </source>
</evidence>
<dbReference type="Pfam" id="PF10371">
    <property type="entry name" value="EKR"/>
    <property type="match status" value="1"/>
</dbReference>
<dbReference type="Pfam" id="PF12838">
    <property type="entry name" value="Fer4_7"/>
    <property type="match status" value="1"/>
</dbReference>
<dbReference type="RefSeq" id="WP_104408860.1">
    <property type="nucleotide sequence ID" value="NZ_PTIS01000001.1"/>
</dbReference>
<dbReference type="InterPro" id="IPR002869">
    <property type="entry name" value="Pyrv_flavodox_OxRed_cen"/>
</dbReference>
<keyword evidence="7 12" id="KW-0408">Iron</keyword>
<organism evidence="14 15">
    <name type="scientific">Clostridium algidicarnis DSM 15099</name>
    <dbReference type="NCBI Taxonomy" id="1121295"/>
    <lineage>
        <taxon>Bacteria</taxon>
        <taxon>Bacillati</taxon>
        <taxon>Bacillota</taxon>
        <taxon>Clostridia</taxon>
        <taxon>Eubacteriales</taxon>
        <taxon>Clostridiaceae</taxon>
        <taxon>Clostridium</taxon>
    </lineage>
</organism>
<evidence type="ECO:0000256" key="10">
    <source>
        <dbReference type="PIRSR" id="PIRSR000159-1"/>
    </source>
</evidence>
<comment type="caution">
    <text evidence="14">The sequence shown here is derived from an EMBL/GenBank/DDBJ whole genome shotgun (WGS) entry which is preliminary data.</text>
</comment>
<accession>A0A2S6G0Q8</accession>
<dbReference type="PIRSF" id="PIRSF000159">
    <property type="entry name" value="NifJ"/>
    <property type="match status" value="1"/>
</dbReference>
<dbReference type="FunFam" id="3.40.50.920:FF:000007">
    <property type="entry name" value="Pyruvate:ferredoxin (Flavodoxin) oxidoreductase"/>
    <property type="match status" value="1"/>
</dbReference>
<dbReference type="Gene3D" id="4.10.780.10">
    <property type="entry name" value="Pyruvate-flavodoxin oxidoreductase, EKR domain"/>
    <property type="match status" value="1"/>
</dbReference>
<evidence type="ECO:0000313" key="15">
    <source>
        <dbReference type="Proteomes" id="UP000239863"/>
    </source>
</evidence>
<dbReference type="InterPro" id="IPR037112">
    <property type="entry name" value="Pyrv-flavodox_OxR_EKR_sf"/>
</dbReference>
<dbReference type="InterPro" id="IPR019456">
    <property type="entry name" value="Pyrv-flavodox_OxRtase_EKR"/>
</dbReference>
<evidence type="ECO:0000256" key="2">
    <source>
        <dbReference type="ARBA" id="ARBA00022448"/>
    </source>
</evidence>
<dbReference type="EC" id="1.2.7.1" evidence="9"/>
<dbReference type="SUPFAM" id="SSF52922">
    <property type="entry name" value="TK C-terminal domain-like"/>
    <property type="match status" value="1"/>
</dbReference>
<feature type="site" description="Important for catalytic activity" evidence="11">
    <location>
        <position position="113"/>
    </location>
</feature>
<dbReference type="InterPro" id="IPR029061">
    <property type="entry name" value="THDP-binding"/>
</dbReference>
<feature type="binding site" evidence="12">
    <location>
        <position position="813"/>
    </location>
    <ligand>
        <name>[4Fe-4S] cluster</name>
        <dbReference type="ChEBI" id="CHEBI:49883"/>
        <label>3</label>
    </ligand>
</feature>